<evidence type="ECO:0008006" key="5">
    <source>
        <dbReference type="Google" id="ProtNLM"/>
    </source>
</evidence>
<evidence type="ECO:0000313" key="4">
    <source>
        <dbReference type="Proteomes" id="UP001165065"/>
    </source>
</evidence>
<dbReference type="InterPro" id="IPR027417">
    <property type="entry name" value="P-loop_NTPase"/>
</dbReference>
<feature type="compositionally biased region" description="Polar residues" evidence="2">
    <location>
        <begin position="264"/>
        <end position="277"/>
    </location>
</feature>
<keyword evidence="1" id="KW-0547">Nucleotide-binding</keyword>
<evidence type="ECO:0000256" key="2">
    <source>
        <dbReference type="SAM" id="MobiDB-lite"/>
    </source>
</evidence>
<evidence type="ECO:0000313" key="3">
    <source>
        <dbReference type="EMBL" id="GMI46527.1"/>
    </source>
</evidence>
<feature type="region of interest" description="Disordered" evidence="2">
    <location>
        <begin position="248"/>
        <end position="277"/>
    </location>
</feature>
<evidence type="ECO:0000256" key="1">
    <source>
        <dbReference type="ARBA" id="ARBA00022741"/>
    </source>
</evidence>
<accession>A0A9W7LEC7</accession>
<dbReference type="InterPro" id="IPR005225">
    <property type="entry name" value="Small_GTP-bd"/>
</dbReference>
<dbReference type="PRINTS" id="PR00449">
    <property type="entry name" value="RASTRNSFRMNG"/>
</dbReference>
<dbReference type="SMART" id="SM00174">
    <property type="entry name" value="RHO"/>
    <property type="match status" value="1"/>
</dbReference>
<dbReference type="GO" id="GO:0003924">
    <property type="term" value="F:GTPase activity"/>
    <property type="evidence" value="ECO:0007669"/>
    <property type="project" value="InterPro"/>
</dbReference>
<dbReference type="SUPFAM" id="SSF52540">
    <property type="entry name" value="P-loop containing nucleoside triphosphate hydrolases"/>
    <property type="match status" value="1"/>
</dbReference>
<dbReference type="InterPro" id="IPR001806">
    <property type="entry name" value="Small_GTPase"/>
</dbReference>
<dbReference type="SMART" id="SM00175">
    <property type="entry name" value="RAB"/>
    <property type="match status" value="1"/>
</dbReference>
<dbReference type="OrthoDB" id="63533at2759"/>
<dbReference type="PROSITE" id="PS51419">
    <property type="entry name" value="RAB"/>
    <property type="match status" value="1"/>
</dbReference>
<dbReference type="EMBL" id="BRYA01000302">
    <property type="protein sequence ID" value="GMI46527.1"/>
    <property type="molecule type" value="Genomic_DNA"/>
</dbReference>
<dbReference type="Gene3D" id="3.40.50.300">
    <property type="entry name" value="P-loop containing nucleotide triphosphate hydrolases"/>
    <property type="match status" value="1"/>
</dbReference>
<dbReference type="GO" id="GO:0005525">
    <property type="term" value="F:GTP binding"/>
    <property type="evidence" value="ECO:0007669"/>
    <property type="project" value="InterPro"/>
</dbReference>
<gene>
    <name evidence="3" type="ORF">TrCOL_g10478</name>
</gene>
<dbReference type="Pfam" id="PF00071">
    <property type="entry name" value="Ras"/>
    <property type="match status" value="2"/>
</dbReference>
<organism evidence="3 4">
    <name type="scientific">Triparma columacea</name>
    <dbReference type="NCBI Taxonomy" id="722753"/>
    <lineage>
        <taxon>Eukaryota</taxon>
        <taxon>Sar</taxon>
        <taxon>Stramenopiles</taxon>
        <taxon>Ochrophyta</taxon>
        <taxon>Bolidophyceae</taxon>
        <taxon>Parmales</taxon>
        <taxon>Triparmaceae</taxon>
        <taxon>Triparma</taxon>
    </lineage>
</organism>
<dbReference type="NCBIfam" id="TIGR00231">
    <property type="entry name" value="small_GTP"/>
    <property type="match status" value="1"/>
</dbReference>
<protein>
    <recommendedName>
        <fullName evidence="5">Ras-domain-containing protein</fullName>
    </recommendedName>
</protein>
<feature type="region of interest" description="Disordered" evidence="2">
    <location>
        <begin position="1"/>
        <end position="27"/>
    </location>
</feature>
<dbReference type="PANTHER" id="PTHR47978">
    <property type="match status" value="1"/>
</dbReference>
<dbReference type="PROSITE" id="PS51421">
    <property type="entry name" value="RAS"/>
    <property type="match status" value="1"/>
</dbReference>
<comment type="caution">
    <text evidence="3">The sequence shown here is derived from an EMBL/GenBank/DDBJ whole genome shotgun (WGS) entry which is preliminary data.</text>
</comment>
<reference evidence="4" key="1">
    <citation type="journal article" date="2023" name="Commun. Biol.">
        <title>Genome analysis of Parmales, the sister group of diatoms, reveals the evolutionary specialization of diatoms from phago-mixotrophs to photoautotrophs.</title>
        <authorList>
            <person name="Ban H."/>
            <person name="Sato S."/>
            <person name="Yoshikawa S."/>
            <person name="Yamada K."/>
            <person name="Nakamura Y."/>
            <person name="Ichinomiya M."/>
            <person name="Sato N."/>
            <person name="Blanc-Mathieu R."/>
            <person name="Endo H."/>
            <person name="Kuwata A."/>
            <person name="Ogata H."/>
        </authorList>
    </citation>
    <scope>NUCLEOTIDE SEQUENCE [LARGE SCALE GENOMIC DNA]</scope>
</reference>
<dbReference type="SMART" id="SM00173">
    <property type="entry name" value="RAS"/>
    <property type="match status" value="1"/>
</dbReference>
<sequence>MAEMTVKRGGNPSLPSHYVSSSKPPKRKTRRAKLILLGDAYTGKTSLILRYVRNQFSPSVQATVGSAYISKTVPLTSKQSLTLDIWDTAGQERFRSMNMGLYYRGATAAVIVYDITRRESFEGVKRWVEELRRTTGTGGKEEGGEIRGEDGKLDREWYKRNGLVIALAGNKRDLAMGGGVGGIRGEDLGDKKGGPKRCVSEAEASDFASQEGMLFFETSAKMGNDEGVQKMFQDLVFWINVKMEREGLGMGRGKDDESEDGETVSLSMPKSNTKCCS</sequence>
<dbReference type="FunFam" id="3.40.50.300:FF:001447">
    <property type="entry name" value="Ras-related protein Rab-1B"/>
    <property type="match status" value="1"/>
</dbReference>
<name>A0A9W7LEC7_9STRA</name>
<proteinExistence type="predicted"/>
<dbReference type="AlphaFoldDB" id="A0A9W7LEC7"/>
<keyword evidence="4" id="KW-1185">Reference proteome</keyword>
<dbReference type="Proteomes" id="UP001165065">
    <property type="component" value="Unassembled WGS sequence"/>
</dbReference>